<accession>A0A6M2DLY3</accession>
<dbReference type="SMART" id="SM00490">
    <property type="entry name" value="HELICc"/>
    <property type="match status" value="1"/>
</dbReference>
<dbReference type="InterPro" id="IPR027417">
    <property type="entry name" value="P-loop_NTPase"/>
</dbReference>
<dbReference type="InterPro" id="IPR011545">
    <property type="entry name" value="DEAD/DEAH_box_helicase_dom"/>
</dbReference>
<evidence type="ECO:0000256" key="6">
    <source>
        <dbReference type="ARBA" id="ARBA00047984"/>
    </source>
</evidence>
<evidence type="ECO:0000259" key="11">
    <source>
        <dbReference type="PROSITE" id="PS51194"/>
    </source>
</evidence>
<dbReference type="PROSITE" id="PS00039">
    <property type="entry name" value="DEAD_ATP_HELICASE"/>
    <property type="match status" value="1"/>
</dbReference>
<dbReference type="InterPro" id="IPR014014">
    <property type="entry name" value="RNA_helicase_DEAD_Q_motif"/>
</dbReference>
<evidence type="ECO:0000256" key="4">
    <source>
        <dbReference type="ARBA" id="ARBA00022806"/>
    </source>
</evidence>
<dbReference type="SUPFAM" id="SSF52540">
    <property type="entry name" value="P-loop containing nucleoside triphosphate hydrolases"/>
    <property type="match status" value="2"/>
</dbReference>
<keyword evidence="5 8" id="KW-0067">ATP-binding</keyword>
<dbReference type="PANTHER" id="PTHR47958">
    <property type="entry name" value="ATP-DEPENDENT RNA HELICASE DBP3"/>
    <property type="match status" value="1"/>
</dbReference>
<dbReference type="SMART" id="SM00487">
    <property type="entry name" value="DEXDc"/>
    <property type="match status" value="1"/>
</dbReference>
<dbReference type="Pfam" id="PF00270">
    <property type="entry name" value="DEAD"/>
    <property type="match status" value="1"/>
</dbReference>
<dbReference type="Gene3D" id="3.40.50.300">
    <property type="entry name" value="P-loop containing nucleotide triphosphate hydrolases"/>
    <property type="match status" value="2"/>
</dbReference>
<evidence type="ECO:0000256" key="9">
    <source>
        <dbReference type="SAM" id="MobiDB-lite"/>
    </source>
</evidence>
<feature type="domain" description="Helicase ATP-binding" evidence="10">
    <location>
        <begin position="292"/>
        <end position="468"/>
    </location>
</feature>
<feature type="compositionally biased region" description="Acidic residues" evidence="9">
    <location>
        <begin position="84"/>
        <end position="93"/>
    </location>
</feature>
<keyword evidence="2 8" id="KW-0547">Nucleotide-binding</keyword>
<dbReference type="CDD" id="cd17952">
    <property type="entry name" value="DEADc_DDX42"/>
    <property type="match status" value="1"/>
</dbReference>
<dbReference type="PROSITE" id="PS51195">
    <property type="entry name" value="Q_MOTIF"/>
    <property type="match status" value="1"/>
</dbReference>
<keyword evidence="3 8" id="KW-0378">Hydrolase</keyword>
<evidence type="ECO:0000256" key="8">
    <source>
        <dbReference type="RuleBase" id="RU000492"/>
    </source>
</evidence>
<dbReference type="AlphaFoldDB" id="A0A6M2DLY3"/>
<dbReference type="GO" id="GO:0003724">
    <property type="term" value="F:RNA helicase activity"/>
    <property type="evidence" value="ECO:0007669"/>
    <property type="project" value="UniProtKB-EC"/>
</dbReference>
<dbReference type="GO" id="GO:0003676">
    <property type="term" value="F:nucleic acid binding"/>
    <property type="evidence" value="ECO:0007669"/>
    <property type="project" value="InterPro"/>
</dbReference>
<dbReference type="PROSITE" id="PS51194">
    <property type="entry name" value="HELICASE_CTER"/>
    <property type="match status" value="1"/>
</dbReference>
<evidence type="ECO:0000313" key="13">
    <source>
        <dbReference type="EMBL" id="NOV46091.1"/>
    </source>
</evidence>
<keyword evidence="4 8" id="KW-0347">Helicase</keyword>
<feature type="domain" description="Helicase C-terminal" evidence="11">
    <location>
        <begin position="500"/>
        <end position="644"/>
    </location>
</feature>
<protein>
    <recommendedName>
        <fullName evidence="1">RNA helicase</fullName>
        <ecNumber evidence="1">3.6.4.13</ecNumber>
    </recommendedName>
</protein>
<dbReference type="InterPro" id="IPR000629">
    <property type="entry name" value="RNA-helicase_DEAD-box_CS"/>
</dbReference>
<dbReference type="GO" id="GO:0010468">
    <property type="term" value="P:regulation of gene expression"/>
    <property type="evidence" value="ECO:0007669"/>
    <property type="project" value="UniProtKB-ARBA"/>
</dbReference>
<dbReference type="CDD" id="cd18787">
    <property type="entry name" value="SF2_C_DEAD"/>
    <property type="match status" value="1"/>
</dbReference>
<dbReference type="Pfam" id="PF00271">
    <property type="entry name" value="Helicase_C"/>
    <property type="match status" value="1"/>
</dbReference>
<feature type="short sequence motif" description="Q motif" evidence="7">
    <location>
        <begin position="261"/>
        <end position="289"/>
    </location>
</feature>
<dbReference type="FunFam" id="3.40.50.300:FF:000079">
    <property type="entry name" value="probable ATP-dependent RNA helicase DDX17"/>
    <property type="match status" value="1"/>
</dbReference>
<feature type="domain" description="DEAD-box RNA helicase Q" evidence="12">
    <location>
        <begin position="261"/>
        <end position="289"/>
    </location>
</feature>
<reference evidence="13" key="1">
    <citation type="submission" date="2020-03" db="EMBL/GenBank/DDBJ databases">
        <title>Transcriptomic Profiling of the Digestive Tract of the Rat Flea, Xenopsylla cheopis, Following Blood Feeding and Infection with Yersinia pestis.</title>
        <authorList>
            <person name="Bland D.M."/>
            <person name="Martens C.A."/>
            <person name="Virtaneva K."/>
            <person name="Kanakabandi K."/>
            <person name="Long D."/>
            <person name="Rosenke R."/>
            <person name="Saturday G.A."/>
            <person name="Hoyt F.H."/>
            <person name="Bruno D.P."/>
            <person name="Ribeiro J.M.C."/>
            <person name="Hinnebusch J."/>
        </authorList>
    </citation>
    <scope>NUCLEOTIDE SEQUENCE</scope>
</reference>
<evidence type="ECO:0000259" key="10">
    <source>
        <dbReference type="PROSITE" id="PS51192"/>
    </source>
</evidence>
<feature type="region of interest" description="Disordered" evidence="9">
    <location>
        <begin position="1"/>
        <end position="56"/>
    </location>
</feature>
<evidence type="ECO:0000256" key="2">
    <source>
        <dbReference type="ARBA" id="ARBA00022741"/>
    </source>
</evidence>
<organism evidence="13">
    <name type="scientific">Xenopsylla cheopis</name>
    <name type="common">Oriental rat flea</name>
    <name type="synonym">Pulex cheopis</name>
    <dbReference type="NCBI Taxonomy" id="163159"/>
    <lineage>
        <taxon>Eukaryota</taxon>
        <taxon>Metazoa</taxon>
        <taxon>Ecdysozoa</taxon>
        <taxon>Arthropoda</taxon>
        <taxon>Hexapoda</taxon>
        <taxon>Insecta</taxon>
        <taxon>Pterygota</taxon>
        <taxon>Neoptera</taxon>
        <taxon>Endopterygota</taxon>
        <taxon>Siphonaptera</taxon>
        <taxon>Pulicidae</taxon>
        <taxon>Xenopsyllinae</taxon>
        <taxon>Xenopsylla</taxon>
    </lineage>
</organism>
<dbReference type="GO" id="GO:0005524">
    <property type="term" value="F:ATP binding"/>
    <property type="evidence" value="ECO:0007669"/>
    <property type="project" value="UniProtKB-KW"/>
</dbReference>
<evidence type="ECO:0000256" key="3">
    <source>
        <dbReference type="ARBA" id="ARBA00022801"/>
    </source>
</evidence>
<dbReference type="GO" id="GO:0016787">
    <property type="term" value="F:hydrolase activity"/>
    <property type="evidence" value="ECO:0007669"/>
    <property type="project" value="UniProtKB-KW"/>
</dbReference>
<name>A0A6M2DLY3_XENCH</name>
<comment type="similarity">
    <text evidence="8">Belongs to the DEAD box helicase family.</text>
</comment>
<dbReference type="PROSITE" id="PS51192">
    <property type="entry name" value="HELICASE_ATP_BIND_1"/>
    <property type="match status" value="1"/>
</dbReference>
<dbReference type="EC" id="3.6.4.13" evidence="1"/>
<dbReference type="EMBL" id="GIIL01002365">
    <property type="protein sequence ID" value="NOV46091.1"/>
    <property type="molecule type" value="Transcribed_RNA"/>
</dbReference>
<sequence>MGDNNYRGFSFDSSGKRNIDTGRGFHAVPPPSTDAFRRTNTKSNSRSNMPGVNKQGYTTMNAISHNALAAGMGITRQRAKTEEEYFDDAEDEPASSSLAYIPAPGSPSCKTQNTDSDSEEDPLDAFMAGIEKQVKKEKATVSTSELAVNKKKGIRDDIDEEDIEESYYRYMEENPNAGVIDEGSDVEIEYDEDGNPIAPPKNRHIDPLPPIDHSEIDYCSFEKNFYTPHEDIQNLNKNQVEELRNTLGIKVSGPSPPKPVTSFGHFGFDESLMKAIRKAGYTQPTAIQAQAVPAALGGRDVIGIAVTGSGKTAAFLWPMLVHIMDQKELSPGDGPIGLILAPTRELSMQIYNEARKFGKVYNINVICCYGGGSKWEQSKALEEGGAEIVVGTPGRLIDMVKMKATNLKRVTYLVLDEADRMFDMGFEPQVRSICDHVRPDRQAMLFSATFKRKVEKLAREALTDPVRIVAGGEVGLANQDVEQRVLVVPQPAQERKWAWLLDHIVEMMSAGSVLVFVTKKIDAETVANNFKLKEFDVLLLHGDMEQAERNKVITSFRKQDVPIMVATDVAARGLDIPHIKTVVNYDIARNIDTHTHRVGRTGRAGEKGLAYTLLSEKDKEFAGHIVRNLEGANQEVPKEVMDLALQSSWFRKSRFKQGKGKILNIGGAGLGFKERPGMRTSEDTGTNNSYERAVVKPPKGPATSRLSAMKEAFKTQYNNQVKNNQKLVNI</sequence>
<proteinExistence type="inferred from homology"/>
<evidence type="ECO:0000256" key="7">
    <source>
        <dbReference type="PROSITE-ProRule" id="PRU00552"/>
    </source>
</evidence>
<comment type="catalytic activity">
    <reaction evidence="6">
        <text>ATP + H2O = ADP + phosphate + H(+)</text>
        <dbReference type="Rhea" id="RHEA:13065"/>
        <dbReference type="ChEBI" id="CHEBI:15377"/>
        <dbReference type="ChEBI" id="CHEBI:15378"/>
        <dbReference type="ChEBI" id="CHEBI:30616"/>
        <dbReference type="ChEBI" id="CHEBI:43474"/>
        <dbReference type="ChEBI" id="CHEBI:456216"/>
        <dbReference type="EC" id="3.6.4.13"/>
    </reaction>
</comment>
<evidence type="ECO:0000256" key="1">
    <source>
        <dbReference type="ARBA" id="ARBA00012552"/>
    </source>
</evidence>
<evidence type="ECO:0000259" key="12">
    <source>
        <dbReference type="PROSITE" id="PS51195"/>
    </source>
</evidence>
<feature type="compositionally biased region" description="Polar residues" evidence="9">
    <location>
        <begin position="41"/>
        <end position="56"/>
    </location>
</feature>
<evidence type="ECO:0000256" key="5">
    <source>
        <dbReference type="ARBA" id="ARBA00022840"/>
    </source>
</evidence>
<dbReference type="InterPro" id="IPR014001">
    <property type="entry name" value="Helicase_ATP-bd"/>
</dbReference>
<dbReference type="InterPro" id="IPR001650">
    <property type="entry name" value="Helicase_C-like"/>
</dbReference>
<feature type="region of interest" description="Disordered" evidence="9">
    <location>
        <begin position="79"/>
        <end position="121"/>
    </location>
</feature>